<evidence type="ECO:0000259" key="2">
    <source>
        <dbReference type="Pfam" id="PF11575"/>
    </source>
</evidence>
<proteinExistence type="predicted"/>
<sequence length="266" mass="30298">MPNITNATLLTGEWSKLAEFGLKSYAQDEPLSIDSSKLLDEYLCLETLQKIMPELGASNLKVTASLVMKRMAFLTLAPVLYAMSGFDKGLDASLSNCVFEYPLENALWVSKMPLKDTSVTTGVDDRDRWREALLSKLFAGNLTLLVERFYTLTNVSKRILWENIAVRVFSIYEQRILMTIPEEKRAQAKLDYDFLLDKNTTVLFGLNENPLLAFYRAKQKTALSDKPVRVRRTCCFYYQATEPAEYCNSCPLPLRNNRVKAKSKIS</sequence>
<evidence type="ECO:0000259" key="1">
    <source>
        <dbReference type="Pfam" id="PF06276"/>
    </source>
</evidence>
<comment type="caution">
    <text evidence="3">The sequence shown here is derived from an EMBL/GenBank/DDBJ whole genome shotgun (WGS) entry which is preliminary data.</text>
</comment>
<dbReference type="Pfam" id="PF06276">
    <property type="entry name" value="FhuF"/>
    <property type="match status" value="1"/>
</dbReference>
<evidence type="ECO:0000313" key="4">
    <source>
        <dbReference type="Proteomes" id="UP001379949"/>
    </source>
</evidence>
<dbReference type="RefSeq" id="WP_341565973.1">
    <property type="nucleotide sequence ID" value="NZ_JBAKAR010000001.1"/>
</dbReference>
<dbReference type="EMBL" id="JBAKAR010000001">
    <property type="protein sequence ID" value="MEL0611574.1"/>
    <property type="molecule type" value="Genomic_DNA"/>
</dbReference>
<accession>A0ABU9FZE2</accession>
<organism evidence="3 4">
    <name type="scientific">Marinomonas arenicola</name>
    <dbReference type="NCBI Taxonomy" id="569601"/>
    <lineage>
        <taxon>Bacteria</taxon>
        <taxon>Pseudomonadati</taxon>
        <taxon>Pseudomonadota</taxon>
        <taxon>Gammaproteobacteria</taxon>
        <taxon>Oceanospirillales</taxon>
        <taxon>Oceanospirillaceae</taxon>
        <taxon>Marinomonas</taxon>
    </lineage>
</organism>
<reference evidence="3 4" key="1">
    <citation type="submission" date="2024-02" db="EMBL/GenBank/DDBJ databases">
        <title>Bacteria isolated from the canopy kelp, Nereocystis luetkeana.</title>
        <authorList>
            <person name="Pfister C.A."/>
            <person name="Younker I.T."/>
            <person name="Light S.H."/>
        </authorList>
    </citation>
    <scope>NUCLEOTIDE SEQUENCE [LARGE SCALE GENOMIC DNA]</scope>
    <source>
        <strain evidence="3 4">TI.4.07</strain>
    </source>
</reference>
<feature type="domain" description="Ferric siderophore reductase C-terminal" evidence="2">
    <location>
        <begin position="231"/>
        <end position="252"/>
    </location>
</feature>
<dbReference type="Proteomes" id="UP001379949">
    <property type="component" value="Unassembled WGS sequence"/>
</dbReference>
<dbReference type="InterPro" id="IPR024726">
    <property type="entry name" value="FhuF_C"/>
</dbReference>
<dbReference type="InterPro" id="IPR022770">
    <property type="entry name" value="IucA/IucC-like_C"/>
</dbReference>
<name>A0ABU9FZE2_9GAMM</name>
<dbReference type="Pfam" id="PF11575">
    <property type="entry name" value="FhuF_C"/>
    <property type="match status" value="1"/>
</dbReference>
<keyword evidence="4" id="KW-1185">Reference proteome</keyword>
<evidence type="ECO:0000313" key="3">
    <source>
        <dbReference type="EMBL" id="MEL0611574.1"/>
    </source>
</evidence>
<gene>
    <name evidence="3" type="ORF">V6242_00335</name>
</gene>
<protein>
    <submittedName>
        <fullName evidence="3">IucA/IucC family C-terminal-domain containing protein</fullName>
    </submittedName>
</protein>
<feature type="domain" description="Aerobactin siderophore biosynthesis IucA/IucC-like C-terminal" evidence="1">
    <location>
        <begin position="68"/>
        <end position="216"/>
    </location>
</feature>